<keyword evidence="4 7" id="KW-1133">Transmembrane helix</keyword>
<dbReference type="KEGG" id="rue:DT065_11630"/>
<comment type="subcellular location">
    <subcellularLocation>
        <location evidence="1">Cell membrane</location>
        <topology evidence="1">Multi-pass membrane protein</topology>
    </subcellularLocation>
</comment>
<keyword evidence="10" id="KW-1185">Reference proteome</keyword>
<gene>
    <name evidence="9" type="ORF">DT065_11630</name>
</gene>
<dbReference type="GO" id="GO:0015744">
    <property type="term" value="P:succinate transport"/>
    <property type="evidence" value="ECO:0007669"/>
    <property type="project" value="TreeGrafter"/>
</dbReference>
<name>A0A345C078_9BACI</name>
<dbReference type="EMBL" id="CP031092">
    <property type="protein sequence ID" value="AXF56609.1"/>
    <property type="molecule type" value="Genomic_DNA"/>
</dbReference>
<feature type="domain" description="Threonine/serine exporter-like N-terminal" evidence="8">
    <location>
        <begin position="9"/>
        <end position="249"/>
    </location>
</feature>
<evidence type="ECO:0000313" key="9">
    <source>
        <dbReference type="EMBL" id="AXF56609.1"/>
    </source>
</evidence>
<feature type="transmembrane region" description="Helical" evidence="7">
    <location>
        <begin position="142"/>
        <end position="159"/>
    </location>
</feature>
<organism evidence="9 10">
    <name type="scientific">Salicibibacter kimchii</name>
    <dbReference type="NCBI Taxonomy" id="2099786"/>
    <lineage>
        <taxon>Bacteria</taxon>
        <taxon>Bacillati</taxon>
        <taxon>Bacillota</taxon>
        <taxon>Bacilli</taxon>
        <taxon>Bacillales</taxon>
        <taxon>Bacillaceae</taxon>
        <taxon>Salicibibacter</taxon>
    </lineage>
</organism>
<feature type="transmembrane region" description="Helical" evidence="7">
    <location>
        <begin position="171"/>
        <end position="189"/>
    </location>
</feature>
<dbReference type="GO" id="GO:0005886">
    <property type="term" value="C:plasma membrane"/>
    <property type="evidence" value="ECO:0007669"/>
    <property type="project" value="UniProtKB-SubCell"/>
</dbReference>
<dbReference type="Proteomes" id="UP000252100">
    <property type="component" value="Chromosome"/>
</dbReference>
<evidence type="ECO:0000256" key="6">
    <source>
        <dbReference type="ARBA" id="ARBA00034125"/>
    </source>
</evidence>
<protein>
    <submittedName>
        <fullName evidence="9">Threonine/serine exporter</fullName>
    </submittedName>
</protein>
<keyword evidence="2" id="KW-1003">Cell membrane</keyword>
<sequence>MAEKGRLVDLCLFAGKLMVTYGAETYRAEDIMNRMAVAGGLKNVHSFVTTTGIFLSGIQDNGDNLMQMIRIVDRFQDLNKVAEVNQLSRDFVLGRINEQEANEQLIKISAARMNYPLWLIYIASGVAGGAFSYLVGNTKFDMIPAAMGGLMSTLFLVLFQHYLHAKFFSEYLASFFGSIIALALLHSGYGSNVDQVIIGTIIPLVPGIPLTNSVRDLMNGDFISGLGRGAEAALTALSIAAGVATAVSLFLP</sequence>
<evidence type="ECO:0000313" key="10">
    <source>
        <dbReference type="Proteomes" id="UP000252100"/>
    </source>
</evidence>
<dbReference type="InterPro" id="IPR010619">
    <property type="entry name" value="ThrE-like_N"/>
</dbReference>
<feature type="transmembrane region" description="Helical" evidence="7">
    <location>
        <begin position="232"/>
        <end position="251"/>
    </location>
</feature>
<evidence type="ECO:0000256" key="3">
    <source>
        <dbReference type="ARBA" id="ARBA00022692"/>
    </source>
</evidence>
<evidence type="ECO:0000256" key="2">
    <source>
        <dbReference type="ARBA" id="ARBA00022475"/>
    </source>
</evidence>
<evidence type="ECO:0000256" key="4">
    <source>
        <dbReference type="ARBA" id="ARBA00022989"/>
    </source>
</evidence>
<proteinExistence type="inferred from homology"/>
<reference evidence="9 10" key="1">
    <citation type="journal article" date="2018" name="J. Microbiol.">
        <title>Salicibibacter kimchii gen. nov., sp. nov., a moderately halophilic and alkalitolerant bacterium in the family Bacillaceae, isolated from kimchi.</title>
        <authorList>
            <person name="Jang J.Y."/>
            <person name="Oh Y.J."/>
            <person name="Lim S.K."/>
            <person name="Park H.K."/>
            <person name="Lee C."/>
            <person name="Kim J.Y."/>
            <person name="Lee M.A."/>
            <person name="Choi H.J."/>
        </authorList>
    </citation>
    <scope>NUCLEOTIDE SEQUENCE [LARGE SCALE GENOMIC DNA]</scope>
    <source>
        <strain evidence="9 10">NKC1-1</strain>
    </source>
</reference>
<dbReference type="PANTHER" id="PTHR34390:SF2">
    <property type="entry name" value="SUCCINATE TRANSPORTER SUBUNIT YJJP-RELATED"/>
    <property type="match status" value="1"/>
</dbReference>
<comment type="similarity">
    <text evidence="6">Belongs to the ThrE exporter (TC 2.A.79) family.</text>
</comment>
<dbReference type="OrthoDB" id="9813917at2"/>
<dbReference type="GO" id="GO:0022857">
    <property type="term" value="F:transmembrane transporter activity"/>
    <property type="evidence" value="ECO:0007669"/>
    <property type="project" value="InterPro"/>
</dbReference>
<evidence type="ECO:0000256" key="1">
    <source>
        <dbReference type="ARBA" id="ARBA00004651"/>
    </source>
</evidence>
<dbReference type="AlphaFoldDB" id="A0A345C078"/>
<dbReference type="RefSeq" id="WP_114373545.1">
    <property type="nucleotide sequence ID" value="NZ_CP031092.1"/>
</dbReference>
<accession>A0A345C078</accession>
<evidence type="ECO:0000256" key="5">
    <source>
        <dbReference type="ARBA" id="ARBA00023136"/>
    </source>
</evidence>
<evidence type="ECO:0000256" key="7">
    <source>
        <dbReference type="SAM" id="Phobius"/>
    </source>
</evidence>
<evidence type="ECO:0000259" key="8">
    <source>
        <dbReference type="Pfam" id="PF06738"/>
    </source>
</evidence>
<dbReference type="Pfam" id="PF06738">
    <property type="entry name" value="ThrE"/>
    <property type="match status" value="1"/>
</dbReference>
<feature type="transmembrane region" description="Helical" evidence="7">
    <location>
        <begin position="115"/>
        <end position="136"/>
    </location>
</feature>
<feature type="transmembrane region" description="Helical" evidence="7">
    <location>
        <begin position="195"/>
        <end position="211"/>
    </location>
</feature>
<keyword evidence="5 7" id="KW-0472">Membrane</keyword>
<dbReference type="PANTHER" id="PTHR34390">
    <property type="entry name" value="UPF0442 PROTEIN YJJB-RELATED"/>
    <property type="match status" value="1"/>
</dbReference>
<keyword evidence="3 7" id="KW-0812">Transmembrane</keyword>
<dbReference type="InterPro" id="IPR050539">
    <property type="entry name" value="ThrE_Dicarb/AminoAcid_Exp"/>
</dbReference>